<dbReference type="PANTHER" id="PTHR43133">
    <property type="entry name" value="RNA POLYMERASE ECF-TYPE SIGMA FACTO"/>
    <property type="match status" value="1"/>
</dbReference>
<dbReference type="Proteomes" id="UP000838686">
    <property type="component" value="Unassembled WGS sequence"/>
</dbReference>
<dbReference type="EMBL" id="CAKMMF010000024">
    <property type="protein sequence ID" value="CAH1215431.1"/>
    <property type="molecule type" value="Genomic_DNA"/>
</dbReference>
<dbReference type="InterPro" id="IPR013249">
    <property type="entry name" value="RNA_pol_sigma70_r4_t2"/>
</dbReference>
<dbReference type="SUPFAM" id="SSF88946">
    <property type="entry name" value="Sigma2 domain of RNA polymerase sigma factors"/>
    <property type="match status" value="1"/>
</dbReference>
<evidence type="ECO:0000259" key="7">
    <source>
        <dbReference type="Pfam" id="PF08281"/>
    </source>
</evidence>
<keyword evidence="9" id="KW-1185">Reference proteome</keyword>
<dbReference type="InterPro" id="IPR013324">
    <property type="entry name" value="RNA_pol_sigma_r3/r4-like"/>
</dbReference>
<dbReference type="InterPro" id="IPR039425">
    <property type="entry name" value="RNA_pol_sigma-70-like"/>
</dbReference>
<dbReference type="Gene3D" id="1.10.1740.10">
    <property type="match status" value="1"/>
</dbReference>
<gene>
    <name evidence="8" type="ORF">PAECIP111893_03966</name>
</gene>
<dbReference type="InterPro" id="IPR007627">
    <property type="entry name" value="RNA_pol_sigma70_r2"/>
</dbReference>
<dbReference type="InterPro" id="IPR014284">
    <property type="entry name" value="RNA_pol_sigma-70_dom"/>
</dbReference>
<dbReference type="NCBIfam" id="TIGR02937">
    <property type="entry name" value="sigma70-ECF"/>
    <property type="match status" value="1"/>
</dbReference>
<dbReference type="Gene3D" id="1.10.10.10">
    <property type="entry name" value="Winged helix-like DNA-binding domain superfamily/Winged helix DNA-binding domain"/>
    <property type="match status" value="1"/>
</dbReference>
<evidence type="ECO:0000256" key="3">
    <source>
        <dbReference type="ARBA" id="ARBA00023082"/>
    </source>
</evidence>
<evidence type="ECO:0000256" key="4">
    <source>
        <dbReference type="ARBA" id="ARBA00023125"/>
    </source>
</evidence>
<evidence type="ECO:0008006" key="10">
    <source>
        <dbReference type="Google" id="ProtNLM"/>
    </source>
</evidence>
<keyword evidence="2" id="KW-0805">Transcription regulation</keyword>
<evidence type="ECO:0000256" key="5">
    <source>
        <dbReference type="ARBA" id="ARBA00023163"/>
    </source>
</evidence>
<dbReference type="Pfam" id="PF08281">
    <property type="entry name" value="Sigma70_r4_2"/>
    <property type="match status" value="1"/>
</dbReference>
<evidence type="ECO:0000313" key="8">
    <source>
        <dbReference type="EMBL" id="CAH1215431.1"/>
    </source>
</evidence>
<name>A0ABM9CIB7_9BACL</name>
<reference evidence="8" key="1">
    <citation type="submission" date="2022-01" db="EMBL/GenBank/DDBJ databases">
        <authorList>
            <person name="Criscuolo A."/>
        </authorList>
    </citation>
    <scope>NUCLEOTIDE SEQUENCE</scope>
    <source>
        <strain evidence="8">CIP111893</strain>
    </source>
</reference>
<comment type="caution">
    <text evidence="8">The sequence shown here is derived from an EMBL/GenBank/DDBJ whole genome shotgun (WGS) entry which is preliminary data.</text>
</comment>
<organism evidence="8 9">
    <name type="scientific">Paenibacillus plantiphilus</name>
    <dbReference type="NCBI Taxonomy" id="2905650"/>
    <lineage>
        <taxon>Bacteria</taxon>
        <taxon>Bacillati</taxon>
        <taxon>Bacillota</taxon>
        <taxon>Bacilli</taxon>
        <taxon>Bacillales</taxon>
        <taxon>Paenibacillaceae</taxon>
        <taxon>Paenibacillus</taxon>
    </lineage>
</organism>
<comment type="similarity">
    <text evidence="1">Belongs to the sigma-70 factor family. ECF subfamily.</text>
</comment>
<accession>A0ABM9CIB7</accession>
<keyword evidence="3" id="KW-0731">Sigma factor</keyword>
<dbReference type="CDD" id="cd06171">
    <property type="entry name" value="Sigma70_r4"/>
    <property type="match status" value="1"/>
</dbReference>
<dbReference type="PANTHER" id="PTHR43133:SF8">
    <property type="entry name" value="RNA POLYMERASE SIGMA FACTOR HI_1459-RELATED"/>
    <property type="match status" value="1"/>
</dbReference>
<evidence type="ECO:0000256" key="2">
    <source>
        <dbReference type="ARBA" id="ARBA00023015"/>
    </source>
</evidence>
<evidence type="ECO:0000313" key="9">
    <source>
        <dbReference type="Proteomes" id="UP000838686"/>
    </source>
</evidence>
<dbReference type="InterPro" id="IPR013325">
    <property type="entry name" value="RNA_pol_sigma_r2"/>
</dbReference>
<proteinExistence type="inferred from homology"/>
<dbReference type="InterPro" id="IPR036388">
    <property type="entry name" value="WH-like_DNA-bd_sf"/>
</dbReference>
<protein>
    <recommendedName>
        <fullName evidence="10">RNA polymerase sigma factor</fullName>
    </recommendedName>
</protein>
<keyword evidence="5" id="KW-0804">Transcription</keyword>
<dbReference type="Pfam" id="PF04542">
    <property type="entry name" value="Sigma70_r2"/>
    <property type="match status" value="1"/>
</dbReference>
<dbReference type="SUPFAM" id="SSF88659">
    <property type="entry name" value="Sigma3 and sigma4 domains of RNA polymerase sigma factors"/>
    <property type="match status" value="1"/>
</dbReference>
<evidence type="ECO:0000259" key="6">
    <source>
        <dbReference type="Pfam" id="PF04542"/>
    </source>
</evidence>
<dbReference type="RefSeq" id="WP_236344311.1">
    <property type="nucleotide sequence ID" value="NZ_CAKMMF010000024.1"/>
</dbReference>
<evidence type="ECO:0000256" key="1">
    <source>
        <dbReference type="ARBA" id="ARBA00010641"/>
    </source>
</evidence>
<feature type="domain" description="RNA polymerase sigma-70 region 2" evidence="6">
    <location>
        <begin position="28"/>
        <end position="93"/>
    </location>
</feature>
<feature type="domain" description="RNA polymerase sigma factor 70 region 4 type 2" evidence="7">
    <location>
        <begin position="128"/>
        <end position="180"/>
    </location>
</feature>
<keyword evidence="4" id="KW-0238">DNA-binding</keyword>
<sequence>MNDEKDQLLLLISPQFSFLDESLQREVYQHFYKINYNRVLFILQDYGAVQDVIQEAFIKTLAKAPPAQDFNYRKAWIIVTVRNLALTYLRKLKKNRNETSIESVFLEGTPFISEESVEKHVEERMLKELVLKYIQVLKPEYRVIIEMRWKQQLSYQEMAEELQLPQTTIKQKLHRARAALRRKLKEWMNTNE</sequence>